<keyword evidence="3" id="KW-1185">Reference proteome</keyword>
<evidence type="ECO:0000313" key="2">
    <source>
        <dbReference type="EMBL" id="KAF6148187.1"/>
    </source>
</evidence>
<evidence type="ECO:0000313" key="3">
    <source>
        <dbReference type="Proteomes" id="UP000541444"/>
    </source>
</evidence>
<proteinExistence type="predicted"/>
<comment type="caution">
    <text evidence="2">The sequence shown here is derived from an EMBL/GenBank/DDBJ whole genome shotgun (WGS) entry which is preliminary data.</text>
</comment>
<dbReference type="EMBL" id="JACGCM010001854">
    <property type="protein sequence ID" value="KAF6148187.1"/>
    <property type="molecule type" value="Genomic_DNA"/>
</dbReference>
<name>A0A7J7M001_9MAGN</name>
<evidence type="ECO:0000256" key="1">
    <source>
        <dbReference type="SAM" id="MobiDB-lite"/>
    </source>
</evidence>
<organism evidence="2 3">
    <name type="scientific">Kingdonia uniflora</name>
    <dbReference type="NCBI Taxonomy" id="39325"/>
    <lineage>
        <taxon>Eukaryota</taxon>
        <taxon>Viridiplantae</taxon>
        <taxon>Streptophyta</taxon>
        <taxon>Embryophyta</taxon>
        <taxon>Tracheophyta</taxon>
        <taxon>Spermatophyta</taxon>
        <taxon>Magnoliopsida</taxon>
        <taxon>Ranunculales</taxon>
        <taxon>Circaeasteraceae</taxon>
        <taxon>Kingdonia</taxon>
    </lineage>
</organism>
<accession>A0A7J7M001</accession>
<feature type="compositionally biased region" description="Polar residues" evidence="1">
    <location>
        <begin position="56"/>
        <end position="68"/>
    </location>
</feature>
<dbReference type="Proteomes" id="UP000541444">
    <property type="component" value="Unassembled WGS sequence"/>
</dbReference>
<reference evidence="2 3" key="1">
    <citation type="journal article" date="2020" name="IScience">
        <title>Genome Sequencing of the Endangered Kingdonia uniflora (Circaeasteraceae, Ranunculales) Reveals Potential Mechanisms of Evolutionary Specialization.</title>
        <authorList>
            <person name="Sun Y."/>
            <person name="Deng T."/>
            <person name="Zhang A."/>
            <person name="Moore M.J."/>
            <person name="Landis J.B."/>
            <person name="Lin N."/>
            <person name="Zhang H."/>
            <person name="Zhang X."/>
            <person name="Huang J."/>
            <person name="Zhang X."/>
            <person name="Sun H."/>
            <person name="Wang H."/>
        </authorList>
    </citation>
    <scope>NUCLEOTIDE SEQUENCE [LARGE SCALE GENOMIC DNA]</scope>
    <source>
        <strain evidence="2">TB1705</strain>
        <tissue evidence="2">Leaf</tissue>
    </source>
</reference>
<feature type="region of interest" description="Disordered" evidence="1">
    <location>
        <begin position="1"/>
        <end position="26"/>
    </location>
</feature>
<feature type="compositionally biased region" description="Polar residues" evidence="1">
    <location>
        <begin position="1"/>
        <end position="11"/>
    </location>
</feature>
<sequence length="68" mass="7392">MGSVPSTQQTEYVPLPDDMNVDDTQVPYTGVDYTWEGDGIPFHDVPISPIREPTPGSISRTPMSQIGA</sequence>
<gene>
    <name evidence="2" type="ORF">GIB67_011962</name>
</gene>
<protein>
    <submittedName>
        <fullName evidence="2">Uncharacterized protein</fullName>
    </submittedName>
</protein>
<dbReference type="AlphaFoldDB" id="A0A7J7M001"/>
<feature type="region of interest" description="Disordered" evidence="1">
    <location>
        <begin position="44"/>
        <end position="68"/>
    </location>
</feature>